<dbReference type="GO" id="GO:0043565">
    <property type="term" value="F:sequence-specific DNA binding"/>
    <property type="evidence" value="ECO:0007669"/>
    <property type="project" value="InterPro"/>
</dbReference>
<dbReference type="AlphaFoldDB" id="A0A2P1PXK5"/>
<protein>
    <recommendedName>
        <fullName evidence="4">HTH araC/xylS-type domain-containing protein</fullName>
    </recommendedName>
</protein>
<dbReference type="GO" id="GO:0003700">
    <property type="term" value="F:DNA-binding transcription factor activity"/>
    <property type="evidence" value="ECO:0007669"/>
    <property type="project" value="InterPro"/>
</dbReference>
<dbReference type="InterPro" id="IPR009057">
    <property type="entry name" value="Homeodomain-like_sf"/>
</dbReference>
<dbReference type="KEGG" id="xba:C7S18_21455"/>
<dbReference type="PROSITE" id="PS01124">
    <property type="entry name" value="HTH_ARAC_FAMILY_2"/>
    <property type="match status" value="1"/>
</dbReference>
<dbReference type="InterPro" id="IPR018060">
    <property type="entry name" value="HTH_AraC"/>
</dbReference>
<dbReference type="PANTHER" id="PTHR46796">
    <property type="entry name" value="HTH-TYPE TRANSCRIPTIONAL ACTIVATOR RHAS-RELATED"/>
    <property type="match status" value="1"/>
</dbReference>
<evidence type="ECO:0000259" key="4">
    <source>
        <dbReference type="PROSITE" id="PS01124"/>
    </source>
</evidence>
<feature type="domain" description="HTH araC/xylS-type" evidence="4">
    <location>
        <begin position="205"/>
        <end position="303"/>
    </location>
</feature>
<organism evidence="5 6">
    <name type="scientific">Ahniella affigens</name>
    <dbReference type="NCBI Taxonomy" id="2021234"/>
    <lineage>
        <taxon>Bacteria</taxon>
        <taxon>Pseudomonadati</taxon>
        <taxon>Pseudomonadota</taxon>
        <taxon>Gammaproteobacteria</taxon>
        <taxon>Lysobacterales</taxon>
        <taxon>Rhodanobacteraceae</taxon>
        <taxon>Ahniella</taxon>
    </lineage>
</organism>
<sequence>MGIANWNARLALAIARSWEARMWLDAYRPEPMMPAVLTEPHRPRLPQIRQVLLGPDTSARVEQTAWVVILNLRGRARVHGTFGSLQLAGRQWLVLEAESVVAVSTRRPGLCVMFGLTEAAHQRLLPDRDMRILAGIGRVTKEMMSALATLLREPDNQEGSHWHRDMQCVALMRALSEAQASLRGLMSKSPGKSWHVRHKTFARLQRACLMMACHVERDVSVLALATASNFSVWYFSRAFRRVYGEPPHAFATRCRLRHAAWLMRSEWYPASEVAGMCGFDNASSFTRAFRREIGCTPMAYRARWLLAEV</sequence>
<dbReference type="Pfam" id="PF12833">
    <property type="entry name" value="HTH_18"/>
    <property type="match status" value="1"/>
</dbReference>
<reference evidence="5 6" key="1">
    <citation type="submission" date="2018-03" db="EMBL/GenBank/DDBJ databases">
        <title>Ahniella affigens gen. nov., sp. nov., a gammaproteobacterium isolated from sandy soil near a stream.</title>
        <authorList>
            <person name="Ko Y."/>
            <person name="Kim J.-H."/>
        </authorList>
    </citation>
    <scope>NUCLEOTIDE SEQUENCE [LARGE SCALE GENOMIC DNA]</scope>
    <source>
        <strain evidence="5 6">D13</strain>
    </source>
</reference>
<dbReference type="InterPro" id="IPR050204">
    <property type="entry name" value="AraC_XylS_family_regulators"/>
</dbReference>
<evidence type="ECO:0000256" key="2">
    <source>
        <dbReference type="ARBA" id="ARBA00023125"/>
    </source>
</evidence>
<keyword evidence="6" id="KW-1185">Reference proteome</keyword>
<proteinExistence type="predicted"/>
<reference evidence="5 6" key="2">
    <citation type="submission" date="2018-03" db="EMBL/GenBank/DDBJ databases">
        <authorList>
            <person name="Keele B.F."/>
        </authorList>
    </citation>
    <scope>NUCLEOTIDE SEQUENCE [LARGE SCALE GENOMIC DNA]</scope>
    <source>
        <strain evidence="5 6">D13</strain>
    </source>
</reference>
<dbReference type="SMART" id="SM00342">
    <property type="entry name" value="HTH_ARAC"/>
    <property type="match status" value="1"/>
</dbReference>
<evidence type="ECO:0000313" key="5">
    <source>
        <dbReference type="EMBL" id="AVP99581.1"/>
    </source>
</evidence>
<dbReference type="InterPro" id="IPR020449">
    <property type="entry name" value="Tscrpt_reg_AraC-type_HTH"/>
</dbReference>
<accession>A0A2P1PXK5</accession>
<evidence type="ECO:0000256" key="3">
    <source>
        <dbReference type="ARBA" id="ARBA00023163"/>
    </source>
</evidence>
<dbReference type="EMBL" id="CP027860">
    <property type="protein sequence ID" value="AVP99581.1"/>
    <property type="molecule type" value="Genomic_DNA"/>
</dbReference>
<dbReference type="Proteomes" id="UP000241074">
    <property type="component" value="Chromosome"/>
</dbReference>
<evidence type="ECO:0000313" key="6">
    <source>
        <dbReference type="Proteomes" id="UP000241074"/>
    </source>
</evidence>
<name>A0A2P1PXK5_9GAMM</name>
<evidence type="ECO:0000256" key="1">
    <source>
        <dbReference type="ARBA" id="ARBA00023015"/>
    </source>
</evidence>
<dbReference type="Gene3D" id="1.10.10.60">
    <property type="entry name" value="Homeodomain-like"/>
    <property type="match status" value="2"/>
</dbReference>
<keyword evidence="1" id="KW-0805">Transcription regulation</keyword>
<gene>
    <name evidence="5" type="ORF">C7S18_21455</name>
</gene>
<keyword evidence="3" id="KW-0804">Transcription</keyword>
<keyword evidence="2" id="KW-0238">DNA-binding</keyword>
<dbReference type="PANTHER" id="PTHR46796:SF7">
    <property type="entry name" value="ARAC FAMILY TRANSCRIPTIONAL REGULATOR"/>
    <property type="match status" value="1"/>
</dbReference>
<dbReference type="SUPFAM" id="SSF46689">
    <property type="entry name" value="Homeodomain-like"/>
    <property type="match status" value="2"/>
</dbReference>
<dbReference type="OrthoDB" id="8737373at2"/>
<dbReference type="PRINTS" id="PR00032">
    <property type="entry name" value="HTHARAC"/>
</dbReference>